<dbReference type="SUPFAM" id="SSF46689">
    <property type="entry name" value="Homeodomain-like"/>
    <property type="match status" value="1"/>
</dbReference>
<dbReference type="RefSeq" id="WP_014357146.1">
    <property type="nucleotide sequence ID" value="NC_016894.1"/>
</dbReference>
<dbReference type="PANTHER" id="PTHR43479:SF11">
    <property type="entry name" value="ACREF_ENVCD OPERON REPRESSOR-RELATED"/>
    <property type="match status" value="1"/>
</dbReference>
<feature type="DNA-binding region" description="H-T-H motif" evidence="2">
    <location>
        <begin position="35"/>
        <end position="54"/>
    </location>
</feature>
<evidence type="ECO:0000313" key="4">
    <source>
        <dbReference type="EMBL" id="AFA49548.1"/>
    </source>
</evidence>
<dbReference type="PANTHER" id="PTHR43479">
    <property type="entry name" value="ACREF/ENVCD OPERON REPRESSOR-RELATED"/>
    <property type="match status" value="1"/>
</dbReference>
<proteinExistence type="predicted"/>
<dbReference type="InterPro" id="IPR036271">
    <property type="entry name" value="Tet_transcr_reg_TetR-rel_C_sf"/>
</dbReference>
<evidence type="ECO:0000259" key="3">
    <source>
        <dbReference type="PROSITE" id="PS50977"/>
    </source>
</evidence>
<keyword evidence="1 2" id="KW-0238">DNA-binding</keyword>
<keyword evidence="5" id="KW-1185">Reference proteome</keyword>
<gene>
    <name evidence="4" type="ordered locus">Awo_c27970</name>
</gene>
<dbReference type="OrthoDB" id="494991at2"/>
<dbReference type="PROSITE" id="PS50977">
    <property type="entry name" value="HTH_TETR_2"/>
    <property type="match status" value="1"/>
</dbReference>
<dbReference type="Gene3D" id="1.10.357.10">
    <property type="entry name" value="Tetracycline Repressor, domain 2"/>
    <property type="match status" value="1"/>
</dbReference>
<dbReference type="EMBL" id="CP002987">
    <property type="protein sequence ID" value="AFA49548.1"/>
    <property type="molecule type" value="Genomic_DNA"/>
</dbReference>
<organism evidence="4 5">
    <name type="scientific">Acetobacterium woodii (strain ATCC 29683 / DSM 1030 / JCM 2381 / KCTC 1655 / WB1)</name>
    <dbReference type="NCBI Taxonomy" id="931626"/>
    <lineage>
        <taxon>Bacteria</taxon>
        <taxon>Bacillati</taxon>
        <taxon>Bacillota</taxon>
        <taxon>Clostridia</taxon>
        <taxon>Eubacteriales</taxon>
        <taxon>Eubacteriaceae</taxon>
        <taxon>Acetobacterium</taxon>
    </lineage>
</organism>
<dbReference type="InterPro" id="IPR001647">
    <property type="entry name" value="HTH_TetR"/>
</dbReference>
<dbReference type="Pfam" id="PF00440">
    <property type="entry name" value="TetR_N"/>
    <property type="match status" value="1"/>
</dbReference>
<accession>H6LG72</accession>
<dbReference type="InterPro" id="IPR050624">
    <property type="entry name" value="HTH-type_Tx_Regulator"/>
</dbReference>
<sequence>MRTKEQNEKIREIRKAKIRNAALRQFVKQGLFATRIKDIATEAEIAQGLLYHYYASKDEIFVDLINAALDKTIEAAYMVRDMEADPGEKICFALSKLVETIETSQTFKDTCNLIAQATNSTAIPLAAQKLIQEKREVPYQVIEEIMKAGQTTGVIISGDPKMLAVLFWTSINGLAIYYSTNKKNDLKLDYRVLASMFLMQK</sequence>
<name>H6LG72_ACEWD</name>
<dbReference type="STRING" id="931626.Awo_c27970"/>
<dbReference type="eggNOG" id="COG1309">
    <property type="taxonomic scope" value="Bacteria"/>
</dbReference>
<dbReference type="HOGENOM" id="CLU_069356_12_2_9"/>
<dbReference type="KEGG" id="awo:Awo_c27970"/>
<evidence type="ECO:0000256" key="1">
    <source>
        <dbReference type="ARBA" id="ARBA00023125"/>
    </source>
</evidence>
<dbReference type="Proteomes" id="UP000007177">
    <property type="component" value="Chromosome"/>
</dbReference>
<evidence type="ECO:0000256" key="2">
    <source>
        <dbReference type="PROSITE-ProRule" id="PRU00335"/>
    </source>
</evidence>
<feature type="domain" description="HTH tetR-type" evidence="3">
    <location>
        <begin position="12"/>
        <end position="72"/>
    </location>
</feature>
<reference evidence="4 5" key="2">
    <citation type="journal article" date="2012" name="PLoS ONE">
        <title>An ancient pathway combining carbon dioxide fixation with the generation and utilization of a sodium ion gradient for ATP synthesis.</title>
        <authorList>
            <person name="Poehlein A."/>
            <person name="Schmidt S."/>
            <person name="Kaster A.K."/>
            <person name="Goenrich M."/>
            <person name="Vollmers J."/>
            <person name="Thurmer A."/>
            <person name="Bertsch J."/>
            <person name="Schuchmann K."/>
            <person name="Voigt B."/>
            <person name="Hecker M."/>
            <person name="Daniel R."/>
            <person name="Thauer R.K."/>
            <person name="Gottschalk G."/>
            <person name="Muller V."/>
        </authorList>
    </citation>
    <scope>NUCLEOTIDE SEQUENCE [LARGE SCALE GENOMIC DNA]</scope>
    <source>
        <strain evidence="5">ATCC 29683 / DSM 1030 / JCM 2381 / KCTC 1655 / WB1</strain>
    </source>
</reference>
<dbReference type="PRINTS" id="PR00455">
    <property type="entry name" value="HTHTETR"/>
</dbReference>
<reference evidence="5" key="1">
    <citation type="submission" date="2011-07" db="EMBL/GenBank/DDBJ databases">
        <title>Complete genome sequence of Acetobacterium woodii.</title>
        <authorList>
            <person name="Poehlein A."/>
            <person name="Schmidt S."/>
            <person name="Kaster A.-K."/>
            <person name="Goenrich M."/>
            <person name="Vollmers J."/>
            <person name="Thuermer A."/>
            <person name="Gottschalk G."/>
            <person name="Thauer R.K."/>
            <person name="Daniel R."/>
            <person name="Mueller V."/>
        </authorList>
    </citation>
    <scope>NUCLEOTIDE SEQUENCE [LARGE SCALE GENOMIC DNA]</scope>
    <source>
        <strain evidence="5">ATCC 29683 / DSM 1030 / JCM 2381 / KCTC 1655 / WB1</strain>
    </source>
</reference>
<dbReference type="GO" id="GO:0003677">
    <property type="term" value="F:DNA binding"/>
    <property type="evidence" value="ECO:0007669"/>
    <property type="project" value="UniProtKB-UniRule"/>
</dbReference>
<dbReference type="SUPFAM" id="SSF48498">
    <property type="entry name" value="Tetracyclin repressor-like, C-terminal domain"/>
    <property type="match status" value="1"/>
</dbReference>
<evidence type="ECO:0000313" key="5">
    <source>
        <dbReference type="Proteomes" id="UP000007177"/>
    </source>
</evidence>
<protein>
    <submittedName>
        <fullName evidence="4">Transcriptional regulator TetR family</fullName>
    </submittedName>
</protein>
<dbReference type="InterPro" id="IPR009057">
    <property type="entry name" value="Homeodomain-like_sf"/>
</dbReference>
<dbReference type="AlphaFoldDB" id="H6LG72"/>